<feature type="domain" description="Oligosaccharyl transferase STT3 N-terminal" evidence="18">
    <location>
        <begin position="72"/>
        <end position="336"/>
    </location>
</feature>
<evidence type="ECO:0000256" key="14">
    <source>
        <dbReference type="ARBA" id="ARBA00023211"/>
    </source>
</evidence>
<keyword evidence="7" id="KW-0328">Glycosyltransferase</keyword>
<dbReference type="GO" id="GO:0046872">
    <property type="term" value="F:metal ion binding"/>
    <property type="evidence" value="ECO:0007669"/>
    <property type="project" value="UniProtKB-KW"/>
</dbReference>
<feature type="domain" description="STT3/PglB/AglB core" evidence="19">
    <location>
        <begin position="368"/>
        <end position="425"/>
    </location>
</feature>
<evidence type="ECO:0000256" key="6">
    <source>
        <dbReference type="ARBA" id="ARBA00012605"/>
    </source>
</evidence>
<dbReference type="InterPro" id="IPR048999">
    <property type="entry name" value="STT3-PglB_core"/>
</dbReference>
<protein>
    <recommendedName>
        <fullName evidence="6">dolichyl-diphosphooligosaccharide--protein glycotransferase</fullName>
        <ecNumber evidence="6">2.4.99.18</ecNumber>
    </recommendedName>
</protein>
<dbReference type="GO" id="GO:0012505">
    <property type="term" value="C:endomembrane system"/>
    <property type="evidence" value="ECO:0007669"/>
    <property type="project" value="UniProtKB-SubCell"/>
</dbReference>
<feature type="transmembrane region" description="Helical" evidence="17">
    <location>
        <begin position="113"/>
        <end position="130"/>
    </location>
</feature>
<evidence type="ECO:0000256" key="9">
    <source>
        <dbReference type="ARBA" id="ARBA00022692"/>
    </source>
</evidence>
<evidence type="ECO:0000256" key="7">
    <source>
        <dbReference type="ARBA" id="ARBA00022676"/>
    </source>
</evidence>
<evidence type="ECO:0000256" key="17">
    <source>
        <dbReference type="SAM" id="Phobius"/>
    </source>
</evidence>
<comment type="catalytic activity">
    <reaction evidence="15">
        <text>a di-trans,poly-cis-dolichyl diphosphooligosaccharide + L-asparaginyl-[protein] = N(4)-(oligosaccharide-(1-&gt;4)-N-acetyl-beta-D-glucosaminyl-(1-&gt;4)-N-acetyl-beta-D-glucosaminyl)-L-asparaginyl-[protein] + a di-trans,poly-cis-dolichyl diphosphate + H(+)</text>
        <dbReference type="Rhea" id="RHEA:22980"/>
        <dbReference type="Rhea" id="RHEA-COMP:12804"/>
        <dbReference type="Rhea" id="RHEA-COMP:12805"/>
        <dbReference type="Rhea" id="RHEA-COMP:19506"/>
        <dbReference type="Rhea" id="RHEA-COMP:19509"/>
        <dbReference type="ChEBI" id="CHEBI:15378"/>
        <dbReference type="ChEBI" id="CHEBI:50347"/>
        <dbReference type="ChEBI" id="CHEBI:57497"/>
        <dbReference type="ChEBI" id="CHEBI:57570"/>
        <dbReference type="ChEBI" id="CHEBI:132529"/>
        <dbReference type="EC" id="2.4.99.18"/>
    </reaction>
</comment>
<dbReference type="EMBL" id="JAWQEG010000446">
    <property type="protein sequence ID" value="KAK3890052.1"/>
    <property type="molecule type" value="Genomic_DNA"/>
</dbReference>
<dbReference type="PANTHER" id="PTHR13872">
    <property type="entry name" value="DOLICHYL-DIPHOSPHOOLIGOSACCHARIDE--PROTEIN GLYCOSYLTRANSFERASE SUBUNIT"/>
    <property type="match status" value="1"/>
</dbReference>
<feature type="transmembrane region" description="Helical" evidence="17">
    <location>
        <begin position="150"/>
        <end position="177"/>
    </location>
</feature>
<dbReference type="Pfam" id="PF02516">
    <property type="entry name" value="STT3"/>
    <property type="match status" value="1"/>
</dbReference>
<evidence type="ECO:0000256" key="10">
    <source>
        <dbReference type="ARBA" id="ARBA00022723"/>
    </source>
</evidence>
<keyword evidence="8" id="KW-0808">Transferase</keyword>
<evidence type="ECO:0000259" key="18">
    <source>
        <dbReference type="Pfam" id="PF02516"/>
    </source>
</evidence>
<gene>
    <name evidence="20" type="ORF">Pcinc_005967</name>
</gene>
<dbReference type="InterPro" id="IPR048307">
    <property type="entry name" value="STT3_N"/>
</dbReference>
<dbReference type="EC" id="2.4.99.18" evidence="6"/>
<feature type="transmembrane region" description="Helical" evidence="17">
    <location>
        <begin position="37"/>
        <end position="65"/>
    </location>
</feature>
<evidence type="ECO:0000256" key="5">
    <source>
        <dbReference type="ARBA" id="ARBA00010810"/>
    </source>
</evidence>
<organism evidence="20 21">
    <name type="scientific">Petrolisthes cinctipes</name>
    <name type="common">Flat porcelain crab</name>
    <dbReference type="NCBI Taxonomy" id="88211"/>
    <lineage>
        <taxon>Eukaryota</taxon>
        <taxon>Metazoa</taxon>
        <taxon>Ecdysozoa</taxon>
        <taxon>Arthropoda</taxon>
        <taxon>Crustacea</taxon>
        <taxon>Multicrustacea</taxon>
        <taxon>Malacostraca</taxon>
        <taxon>Eumalacostraca</taxon>
        <taxon>Eucarida</taxon>
        <taxon>Decapoda</taxon>
        <taxon>Pleocyemata</taxon>
        <taxon>Anomura</taxon>
        <taxon>Galatheoidea</taxon>
        <taxon>Porcellanidae</taxon>
        <taxon>Petrolisthes</taxon>
    </lineage>
</organism>
<keyword evidence="14" id="KW-0464">Manganese</keyword>
<evidence type="ECO:0000313" key="20">
    <source>
        <dbReference type="EMBL" id="KAK3890052.1"/>
    </source>
</evidence>
<dbReference type="GO" id="GO:0004579">
    <property type="term" value="F:dolichyl-diphosphooligosaccharide-protein glycotransferase activity"/>
    <property type="evidence" value="ECO:0007669"/>
    <property type="project" value="UniProtKB-EC"/>
</dbReference>
<evidence type="ECO:0000256" key="11">
    <source>
        <dbReference type="ARBA" id="ARBA00022842"/>
    </source>
</evidence>
<feature type="transmembrane region" description="Helical" evidence="17">
    <location>
        <begin position="245"/>
        <end position="269"/>
    </location>
</feature>
<feature type="transmembrane region" description="Helical" evidence="17">
    <location>
        <begin position="189"/>
        <end position="209"/>
    </location>
</feature>
<evidence type="ECO:0000256" key="13">
    <source>
        <dbReference type="ARBA" id="ARBA00023136"/>
    </source>
</evidence>
<comment type="cofactor">
    <cofactor evidence="1">
        <name>Mn(2+)</name>
        <dbReference type="ChEBI" id="CHEBI:29035"/>
    </cofactor>
</comment>
<feature type="transmembrane region" description="Helical" evidence="17">
    <location>
        <begin position="85"/>
        <end position="101"/>
    </location>
</feature>
<comment type="pathway">
    <text evidence="4">Protein modification; protein glycosylation.</text>
</comment>
<feature type="transmembrane region" description="Helical" evidence="17">
    <location>
        <begin position="215"/>
        <end position="233"/>
    </location>
</feature>
<dbReference type="InterPro" id="IPR003674">
    <property type="entry name" value="Oligo_trans_STT3"/>
</dbReference>
<dbReference type="GO" id="GO:0018279">
    <property type="term" value="P:protein N-linked glycosylation via asparagine"/>
    <property type="evidence" value="ECO:0007669"/>
    <property type="project" value="TreeGrafter"/>
</dbReference>
<comment type="similarity">
    <text evidence="5">Belongs to the STT3 family.</text>
</comment>
<comment type="caution">
    <text evidence="20">The sequence shown here is derived from an EMBL/GenBank/DDBJ whole genome shotgun (WGS) entry which is preliminary data.</text>
</comment>
<keyword evidence="21" id="KW-1185">Reference proteome</keyword>
<keyword evidence="11" id="KW-0460">Magnesium</keyword>
<proteinExistence type="inferred from homology"/>
<evidence type="ECO:0000313" key="21">
    <source>
        <dbReference type="Proteomes" id="UP001286313"/>
    </source>
</evidence>
<comment type="cofactor">
    <cofactor evidence="2">
        <name>Mg(2+)</name>
        <dbReference type="ChEBI" id="CHEBI:18420"/>
    </cofactor>
</comment>
<evidence type="ECO:0000256" key="2">
    <source>
        <dbReference type="ARBA" id="ARBA00001946"/>
    </source>
</evidence>
<dbReference type="PANTHER" id="PTHR13872:SF1">
    <property type="entry name" value="DOLICHYL-DIPHOSPHOOLIGOSACCHARIDE--PROTEIN GLYCOSYLTRANSFERASE SUBUNIT STT3B"/>
    <property type="match status" value="1"/>
</dbReference>
<evidence type="ECO:0000259" key="19">
    <source>
        <dbReference type="Pfam" id="PF21436"/>
    </source>
</evidence>
<feature type="region of interest" description="Disordered" evidence="16">
    <location>
        <begin position="1"/>
        <end position="27"/>
    </location>
</feature>
<dbReference type="Pfam" id="PF21436">
    <property type="entry name" value="STT3-PglB_core"/>
    <property type="match status" value="1"/>
</dbReference>
<evidence type="ECO:0000256" key="15">
    <source>
        <dbReference type="ARBA" id="ARBA00048829"/>
    </source>
</evidence>
<evidence type="ECO:0000256" key="8">
    <source>
        <dbReference type="ARBA" id="ARBA00022679"/>
    </source>
</evidence>
<accession>A0AAE1GCF8</accession>
<keyword evidence="9 17" id="KW-0812">Transmembrane</keyword>
<evidence type="ECO:0000256" key="4">
    <source>
        <dbReference type="ARBA" id="ARBA00004922"/>
    </source>
</evidence>
<dbReference type="Proteomes" id="UP001286313">
    <property type="component" value="Unassembled WGS sequence"/>
</dbReference>
<evidence type="ECO:0000256" key="16">
    <source>
        <dbReference type="SAM" id="MobiDB-lite"/>
    </source>
</evidence>
<reference evidence="20" key="1">
    <citation type="submission" date="2023-10" db="EMBL/GenBank/DDBJ databases">
        <title>Genome assemblies of two species of porcelain crab, Petrolisthes cinctipes and Petrolisthes manimaculis (Anomura: Porcellanidae).</title>
        <authorList>
            <person name="Angst P."/>
        </authorList>
    </citation>
    <scope>NUCLEOTIDE SEQUENCE</scope>
    <source>
        <strain evidence="20">PB745_01</strain>
        <tissue evidence="20">Gill</tissue>
    </source>
</reference>
<dbReference type="GO" id="GO:0016020">
    <property type="term" value="C:membrane"/>
    <property type="evidence" value="ECO:0007669"/>
    <property type="project" value="InterPro"/>
</dbReference>
<keyword evidence="13 17" id="KW-0472">Membrane</keyword>
<dbReference type="Gene3D" id="3.40.50.12610">
    <property type="match status" value="1"/>
</dbReference>
<evidence type="ECO:0000256" key="1">
    <source>
        <dbReference type="ARBA" id="ARBA00001936"/>
    </source>
</evidence>
<sequence length="573" mass="63827">MAATTTTSSSSSTTSPTTTTTTSTASGISSPLGVKSLLILTVLLLACLAGFLSRLFAVIRFGSIIHEYDPCGLSVIATYLLTKEVWSSGAGLFAACFMAIVPGYTSRSVACSYDNEGIAIFALMLTYYLWVKSVKKGSVFWASTASLSYLYMVSAWGGYVYIINLTALHVFVLLLMGRFSYRLYTAYNTFYILGLICSMQISFVGFQPITTSEHMAAAGVFVLLNAWALLKYLHSVMTNAEFTRFFLGVTCVGAGGVFLVVVGLSWMGVVAPWSGRIYSLWNTGQAIPIIASVAEHQLITWFKFVFDLHILAATFPVGLWYCVKNINDERVFTIVLTAYGHDGTREIIDDFREGYSWLSHNTAVDAKIMSWWDYGYQIAGMANRTTIVDNNTSNNSHIALVGKAMASNESTAHRIMTALDVDYVLVIFGGVISYSGDDINKFPWMVSIAQGEHPEEIKKSDYGAFQVDSQGSSTLLNCLMYKLSYYQFGNLVLDYRSPPGFDRIRNVVIGNKDFKLTYLEEAYTTEHWMVRIYRVKKSEEVNIRPRIPVTQRKVTGKNVYLTKKVRTRDDNNR</sequence>
<comment type="subcellular location">
    <subcellularLocation>
        <location evidence="3">Endomembrane system</location>
        <topology evidence="3">Multi-pass membrane protein</topology>
    </subcellularLocation>
</comment>
<dbReference type="GO" id="GO:0043687">
    <property type="term" value="P:post-translational protein modification"/>
    <property type="evidence" value="ECO:0007669"/>
    <property type="project" value="TreeGrafter"/>
</dbReference>
<name>A0AAE1GCF8_PETCI</name>
<dbReference type="AlphaFoldDB" id="A0AAE1GCF8"/>
<keyword evidence="12 17" id="KW-1133">Transmembrane helix</keyword>
<keyword evidence="10" id="KW-0479">Metal-binding</keyword>
<evidence type="ECO:0000256" key="12">
    <source>
        <dbReference type="ARBA" id="ARBA00022989"/>
    </source>
</evidence>
<evidence type="ECO:0000256" key="3">
    <source>
        <dbReference type="ARBA" id="ARBA00004127"/>
    </source>
</evidence>